<reference evidence="1" key="1">
    <citation type="submission" date="2023-11" db="EMBL/GenBank/DDBJ databases">
        <authorList>
            <person name="Poullet M."/>
        </authorList>
    </citation>
    <scope>NUCLEOTIDE SEQUENCE</scope>
    <source>
        <strain evidence="1">E1834</strain>
    </source>
</reference>
<accession>A0ACB0YXT9</accession>
<proteinExistence type="predicted"/>
<dbReference type="EMBL" id="CAVMJV010000020">
    <property type="protein sequence ID" value="CAK5068195.1"/>
    <property type="molecule type" value="Genomic_DNA"/>
</dbReference>
<dbReference type="Proteomes" id="UP001497535">
    <property type="component" value="Unassembled WGS sequence"/>
</dbReference>
<sequence>MYPFLTLFDAYFSLVYCSNLFSHHCQLFYPFTGPFLLTFIPTIAKPFSPICGPFMLTIIPTIARPFSPNYRTFIGWRLYDLAPILPAPIRCACSERAYSGVSVKILIFLILNIKLFNLNI</sequence>
<gene>
    <name evidence="1" type="ORF">MENTE1834_LOCUS18047</name>
</gene>
<name>A0ACB0YXT9_MELEN</name>
<comment type="caution">
    <text evidence="1">The sequence shown here is derived from an EMBL/GenBank/DDBJ whole genome shotgun (WGS) entry which is preliminary data.</text>
</comment>
<keyword evidence="2" id="KW-1185">Reference proteome</keyword>
<organism evidence="1 2">
    <name type="scientific">Meloidogyne enterolobii</name>
    <name type="common">Root-knot nematode worm</name>
    <name type="synonym">Meloidogyne mayaguensis</name>
    <dbReference type="NCBI Taxonomy" id="390850"/>
    <lineage>
        <taxon>Eukaryota</taxon>
        <taxon>Metazoa</taxon>
        <taxon>Ecdysozoa</taxon>
        <taxon>Nematoda</taxon>
        <taxon>Chromadorea</taxon>
        <taxon>Rhabditida</taxon>
        <taxon>Tylenchina</taxon>
        <taxon>Tylenchomorpha</taxon>
        <taxon>Tylenchoidea</taxon>
        <taxon>Meloidogynidae</taxon>
        <taxon>Meloidogyninae</taxon>
        <taxon>Meloidogyne</taxon>
    </lineage>
</organism>
<evidence type="ECO:0000313" key="2">
    <source>
        <dbReference type="Proteomes" id="UP001497535"/>
    </source>
</evidence>
<protein>
    <submittedName>
        <fullName evidence="1">Uncharacterized protein</fullName>
    </submittedName>
</protein>
<evidence type="ECO:0000313" key="1">
    <source>
        <dbReference type="EMBL" id="CAK5068195.1"/>
    </source>
</evidence>